<dbReference type="Pfam" id="PF08044">
    <property type="entry name" value="DUF1707"/>
    <property type="match status" value="1"/>
</dbReference>
<dbReference type="Proteomes" id="UP000192601">
    <property type="component" value="Unassembled WGS sequence"/>
</dbReference>
<name>A0A1X0KDU5_MYCSC</name>
<evidence type="ECO:0000256" key="1">
    <source>
        <dbReference type="SAM" id="MobiDB-lite"/>
    </source>
</evidence>
<dbReference type="EMBL" id="MVIJ01000028">
    <property type="protein sequence ID" value="ORB72724.1"/>
    <property type="molecule type" value="Genomic_DNA"/>
</dbReference>
<dbReference type="PANTHER" id="PTHR40763">
    <property type="entry name" value="MEMBRANE PROTEIN-RELATED"/>
    <property type="match status" value="1"/>
</dbReference>
<sequence length="297" mass="31190">MAKWLGTSLGGGAATSGGAATRAKDINRQDACRILDNALNDGELSMEEHRERVSAATKAVTLGDLQALVNDLQTDSTALHPPSAEARPVPARLRGWGPLAAAFVVSVLLGVGIGWGLYGNTKSPLDFTSDPGAKPDGVAPLVLTPPTQLHSVGGLTGLLEQTRKRFGDTVGYRLVIYPTYAVLDRPDPSDDRRVLAYSYRGGWGDPTSSAKSSADGPVPVDLSKFDVTKTVGIMRGAPQTLHMKPSDVKTEYLNIEPATDPTTPGALSLSLYVSSDYGGGYIVFAGDGTVKQLNLPS</sequence>
<dbReference type="AlphaFoldDB" id="A0A1X0KDU5"/>
<keyword evidence="2" id="KW-1133">Transmembrane helix</keyword>
<dbReference type="OrthoDB" id="4753163at2"/>
<dbReference type="PANTHER" id="PTHR40763:SF4">
    <property type="entry name" value="DUF1707 DOMAIN-CONTAINING PROTEIN"/>
    <property type="match status" value="1"/>
</dbReference>
<dbReference type="RefSeq" id="WP_083178471.1">
    <property type="nucleotide sequence ID" value="NZ_MVIJ01000028.1"/>
</dbReference>
<keyword evidence="5" id="KW-1185">Reference proteome</keyword>
<gene>
    <name evidence="4" type="ORF">BST44_18005</name>
</gene>
<evidence type="ECO:0000313" key="5">
    <source>
        <dbReference type="Proteomes" id="UP000192601"/>
    </source>
</evidence>
<evidence type="ECO:0000256" key="2">
    <source>
        <dbReference type="SAM" id="Phobius"/>
    </source>
</evidence>
<evidence type="ECO:0000259" key="3">
    <source>
        <dbReference type="Pfam" id="PF08044"/>
    </source>
</evidence>
<evidence type="ECO:0000313" key="4">
    <source>
        <dbReference type="EMBL" id="ORB72724.1"/>
    </source>
</evidence>
<feature type="region of interest" description="Disordered" evidence="1">
    <location>
        <begin position="1"/>
        <end position="22"/>
    </location>
</feature>
<reference evidence="4 5" key="1">
    <citation type="submission" date="2017-02" db="EMBL/GenBank/DDBJ databases">
        <title>The new phylogeny of genus Mycobacterium.</title>
        <authorList>
            <person name="Tortoli E."/>
            <person name="Trovato A."/>
            <person name="Cirillo D.M."/>
        </authorList>
    </citation>
    <scope>NUCLEOTIDE SEQUENCE [LARGE SCALE GENOMIC DNA]</scope>
    <source>
        <strain evidence="4 5">DSM 43992</strain>
    </source>
</reference>
<protein>
    <recommendedName>
        <fullName evidence="3">DUF1707 domain-containing protein</fullName>
    </recommendedName>
</protein>
<feature type="domain" description="DUF1707" evidence="3">
    <location>
        <begin position="21"/>
        <end position="73"/>
    </location>
</feature>
<dbReference type="InterPro" id="IPR012551">
    <property type="entry name" value="DUF1707_SHOCT-like"/>
</dbReference>
<proteinExistence type="predicted"/>
<keyword evidence="2" id="KW-0472">Membrane</keyword>
<keyword evidence="2" id="KW-0812">Transmembrane</keyword>
<feature type="transmembrane region" description="Helical" evidence="2">
    <location>
        <begin position="96"/>
        <end position="118"/>
    </location>
</feature>
<organism evidence="4 5">
    <name type="scientific">Mycobacterium scrofulaceum</name>
    <dbReference type="NCBI Taxonomy" id="1783"/>
    <lineage>
        <taxon>Bacteria</taxon>
        <taxon>Bacillati</taxon>
        <taxon>Actinomycetota</taxon>
        <taxon>Actinomycetes</taxon>
        <taxon>Mycobacteriales</taxon>
        <taxon>Mycobacteriaceae</taxon>
        <taxon>Mycobacterium</taxon>
    </lineage>
</organism>
<dbReference type="STRING" id="1783.BST44_18005"/>
<accession>A0A1X0KDU5</accession>
<comment type="caution">
    <text evidence="4">The sequence shown here is derived from an EMBL/GenBank/DDBJ whole genome shotgun (WGS) entry which is preliminary data.</text>
</comment>